<feature type="region of interest" description="Disordered" evidence="1">
    <location>
        <begin position="114"/>
        <end position="138"/>
    </location>
</feature>
<evidence type="ECO:0008006" key="4">
    <source>
        <dbReference type="Google" id="ProtNLM"/>
    </source>
</evidence>
<evidence type="ECO:0000313" key="2">
    <source>
        <dbReference type="EMBL" id="MEJ8474470.1"/>
    </source>
</evidence>
<accession>A0ABU8TJX5</accession>
<organism evidence="2 3">
    <name type="scientific">Roseibium algae</name>
    <dbReference type="NCBI Taxonomy" id="3123038"/>
    <lineage>
        <taxon>Bacteria</taxon>
        <taxon>Pseudomonadati</taxon>
        <taxon>Pseudomonadota</taxon>
        <taxon>Alphaproteobacteria</taxon>
        <taxon>Hyphomicrobiales</taxon>
        <taxon>Stappiaceae</taxon>
        <taxon>Roseibium</taxon>
    </lineage>
</organism>
<evidence type="ECO:0000256" key="1">
    <source>
        <dbReference type="SAM" id="MobiDB-lite"/>
    </source>
</evidence>
<dbReference type="RefSeq" id="WP_340274216.1">
    <property type="nucleotide sequence ID" value="NZ_JBAKIA010000005.1"/>
</dbReference>
<dbReference type="Gene3D" id="1.10.10.10">
    <property type="entry name" value="Winged helix-like DNA-binding domain superfamily/Winged helix DNA-binding domain"/>
    <property type="match status" value="1"/>
</dbReference>
<dbReference type="Proteomes" id="UP001385499">
    <property type="component" value="Unassembled WGS sequence"/>
</dbReference>
<keyword evidence="3" id="KW-1185">Reference proteome</keyword>
<proteinExistence type="predicted"/>
<feature type="region of interest" description="Disordered" evidence="1">
    <location>
        <begin position="182"/>
        <end position="213"/>
    </location>
</feature>
<reference evidence="2 3" key="1">
    <citation type="submission" date="2024-02" db="EMBL/GenBank/DDBJ databases">
        <title>Roseibium algae sp. nov., isolated from marine alga (Grateloupia sp.), showing potential in myo-inositol conversion.</title>
        <authorList>
            <person name="Wang Y."/>
        </authorList>
    </citation>
    <scope>NUCLEOTIDE SEQUENCE [LARGE SCALE GENOMIC DNA]</scope>
    <source>
        <strain evidence="2 3">H3510</strain>
    </source>
</reference>
<dbReference type="EMBL" id="JBAKIA010000005">
    <property type="protein sequence ID" value="MEJ8474470.1"/>
    <property type="molecule type" value="Genomic_DNA"/>
</dbReference>
<sequence length="450" mass="49408">MSAYLLGVGFKADMGTCARKLLLLKMIDACEDDGTRIYPAVSTLARAAQVSSRTVQREIKLFLDTGLIRQVREGGKGRRSTNEYAMNLDALWEIAKVGWDAYVGAVAEVASDENAGSDADVKGDRVSPLTADPKGDMGDALRVTNGCVKGDTRCHPTPPLDPSLYPSIERACERADAGAPVGATGEAGVAVSEAENDTASGTPSSTQSETGPTRKTWLARLRRAHATWPSHATDSRETTEKAWFDLSEAERHAATVGIKPYLELNRKLGRKLIVGFPRYLKEKCWEKLEPVAGDCGQKREVSAPFGKLWGAARMVDLLREPYGHIPPAKGFLKTFLEAGGPKAEREKLRRQSEYGWPEVNRMHADANRWRGALVPAHLEPLADCFEQVRVGSELWNAWADLHEARGWPWLGDCRPREWVWMPAGADVAGAVDEFVRAVERLDMGQKDAAE</sequence>
<comment type="caution">
    <text evidence="2">The sequence shown here is derived from an EMBL/GenBank/DDBJ whole genome shotgun (WGS) entry which is preliminary data.</text>
</comment>
<feature type="compositionally biased region" description="Polar residues" evidence="1">
    <location>
        <begin position="197"/>
        <end position="213"/>
    </location>
</feature>
<name>A0ABU8TJX5_9HYPH</name>
<evidence type="ECO:0000313" key="3">
    <source>
        <dbReference type="Proteomes" id="UP001385499"/>
    </source>
</evidence>
<dbReference type="InterPro" id="IPR036388">
    <property type="entry name" value="WH-like_DNA-bd_sf"/>
</dbReference>
<protein>
    <recommendedName>
        <fullName evidence="4">Helix-turn-helix protein</fullName>
    </recommendedName>
</protein>
<gene>
    <name evidence="2" type="ORF">V6575_10250</name>
</gene>